<organism evidence="1 2">
    <name type="scientific">Grus japonensis</name>
    <name type="common">Japanese crane</name>
    <name type="synonym">Red-crowned crane</name>
    <dbReference type="NCBI Taxonomy" id="30415"/>
    <lineage>
        <taxon>Eukaryota</taxon>
        <taxon>Metazoa</taxon>
        <taxon>Chordata</taxon>
        <taxon>Craniata</taxon>
        <taxon>Vertebrata</taxon>
        <taxon>Euteleostomi</taxon>
        <taxon>Archelosauria</taxon>
        <taxon>Archosauria</taxon>
        <taxon>Dinosauria</taxon>
        <taxon>Saurischia</taxon>
        <taxon>Theropoda</taxon>
        <taxon>Coelurosauria</taxon>
        <taxon>Aves</taxon>
        <taxon>Neognathae</taxon>
        <taxon>Neoaves</taxon>
        <taxon>Gruiformes</taxon>
        <taxon>Gruidae</taxon>
        <taxon>Grus</taxon>
    </lineage>
</organism>
<sequence>MRIALGSNIALGKAVETVGAECHPALMLWEIMIMLPPQASVLFGVGEKKLRHVVWADVLCFPGVLFGSLDSLMDHHQVGVRRAINRLLI</sequence>
<evidence type="ECO:0000313" key="1">
    <source>
        <dbReference type="EMBL" id="GAB0198012.1"/>
    </source>
</evidence>
<evidence type="ECO:0000313" key="2">
    <source>
        <dbReference type="Proteomes" id="UP001623348"/>
    </source>
</evidence>
<comment type="caution">
    <text evidence="1">The sequence shown here is derived from an EMBL/GenBank/DDBJ whole genome shotgun (WGS) entry which is preliminary data.</text>
</comment>
<keyword evidence="2" id="KW-1185">Reference proteome</keyword>
<protein>
    <submittedName>
        <fullName evidence="1">Uncharacterized protein</fullName>
    </submittedName>
</protein>
<accession>A0ABC9XN79</accession>
<dbReference type="EMBL" id="BAAFJT010000019">
    <property type="protein sequence ID" value="GAB0198012.1"/>
    <property type="molecule type" value="Genomic_DNA"/>
</dbReference>
<reference evidence="1 2" key="1">
    <citation type="submission" date="2024-06" db="EMBL/GenBank/DDBJ databases">
        <title>The draft genome of Grus japonensis, version 3.</title>
        <authorList>
            <person name="Nabeshima K."/>
            <person name="Suzuki S."/>
            <person name="Onuma M."/>
        </authorList>
    </citation>
    <scope>NUCLEOTIDE SEQUENCE [LARGE SCALE GENOMIC DNA]</scope>
    <source>
        <strain evidence="1 2">451A</strain>
    </source>
</reference>
<name>A0ABC9XN79_GRUJA</name>
<proteinExistence type="predicted"/>
<dbReference type="AlphaFoldDB" id="A0ABC9XN79"/>
<gene>
    <name evidence="1" type="ORF">GRJ2_002266600</name>
</gene>
<dbReference type="Proteomes" id="UP001623348">
    <property type="component" value="Unassembled WGS sequence"/>
</dbReference>